<dbReference type="HOGENOM" id="CLU_947099_0_0_1"/>
<dbReference type="RefSeq" id="XP_003320134.2">
    <property type="nucleotide sequence ID" value="XM_003320086.2"/>
</dbReference>
<keyword evidence="3" id="KW-1185">Reference proteome</keyword>
<dbReference type="OrthoDB" id="2335006at2759"/>
<proteinExistence type="predicted"/>
<dbReference type="KEGG" id="pgr:PGTG_01046"/>
<dbReference type="VEuPathDB" id="FungiDB:PGTG_01046"/>
<gene>
    <name evidence="2" type="ORF">PGTG_01046</name>
</gene>
<accession>E3JUJ0</accession>
<reference evidence="3" key="2">
    <citation type="journal article" date="2011" name="Proc. Natl. Acad. Sci. U.S.A.">
        <title>Obligate biotrophy features unraveled by the genomic analysis of rust fungi.</title>
        <authorList>
            <person name="Duplessis S."/>
            <person name="Cuomo C.A."/>
            <person name="Lin Y.-C."/>
            <person name="Aerts A."/>
            <person name="Tisserant E."/>
            <person name="Veneault-Fourrey C."/>
            <person name="Joly D.L."/>
            <person name="Hacquard S."/>
            <person name="Amselem J."/>
            <person name="Cantarel B.L."/>
            <person name="Chiu R."/>
            <person name="Coutinho P.M."/>
            <person name="Feau N."/>
            <person name="Field M."/>
            <person name="Frey P."/>
            <person name="Gelhaye E."/>
            <person name="Goldberg J."/>
            <person name="Grabherr M.G."/>
            <person name="Kodira C.D."/>
            <person name="Kohler A."/>
            <person name="Kuees U."/>
            <person name="Lindquist E.A."/>
            <person name="Lucas S.M."/>
            <person name="Mago R."/>
            <person name="Mauceli E."/>
            <person name="Morin E."/>
            <person name="Murat C."/>
            <person name="Pangilinan J.L."/>
            <person name="Park R."/>
            <person name="Pearson M."/>
            <person name="Quesneville H."/>
            <person name="Rouhier N."/>
            <person name="Sakthikumar S."/>
            <person name="Salamov A.A."/>
            <person name="Schmutz J."/>
            <person name="Selles B."/>
            <person name="Shapiro H."/>
            <person name="Tanguay P."/>
            <person name="Tuskan G.A."/>
            <person name="Henrissat B."/>
            <person name="Van de Peer Y."/>
            <person name="Rouze P."/>
            <person name="Ellis J.G."/>
            <person name="Dodds P.N."/>
            <person name="Schein J.E."/>
            <person name="Zhong S."/>
            <person name="Hamelin R.C."/>
            <person name="Grigoriev I.V."/>
            <person name="Szabo L.J."/>
            <person name="Martin F."/>
        </authorList>
    </citation>
    <scope>NUCLEOTIDE SEQUENCE [LARGE SCALE GENOMIC DNA]</scope>
    <source>
        <strain evidence="3">CRL 75-36-700-3 / race SCCL</strain>
    </source>
</reference>
<evidence type="ECO:0000256" key="1">
    <source>
        <dbReference type="SAM" id="MobiDB-lite"/>
    </source>
</evidence>
<dbReference type="AlphaFoldDB" id="E3JUJ0"/>
<dbReference type="GeneID" id="10543595"/>
<name>E3JUJ0_PUCGT</name>
<dbReference type="Proteomes" id="UP000008783">
    <property type="component" value="Unassembled WGS sequence"/>
</dbReference>
<evidence type="ECO:0000313" key="2">
    <source>
        <dbReference type="EMBL" id="EFP75715.2"/>
    </source>
</evidence>
<organism evidence="2 3">
    <name type="scientific">Puccinia graminis f. sp. tritici (strain CRL 75-36-700-3 / race SCCL)</name>
    <name type="common">Black stem rust fungus</name>
    <dbReference type="NCBI Taxonomy" id="418459"/>
    <lineage>
        <taxon>Eukaryota</taxon>
        <taxon>Fungi</taxon>
        <taxon>Dikarya</taxon>
        <taxon>Basidiomycota</taxon>
        <taxon>Pucciniomycotina</taxon>
        <taxon>Pucciniomycetes</taxon>
        <taxon>Pucciniales</taxon>
        <taxon>Pucciniaceae</taxon>
        <taxon>Puccinia</taxon>
    </lineage>
</organism>
<evidence type="ECO:0000313" key="3">
    <source>
        <dbReference type="Proteomes" id="UP000008783"/>
    </source>
</evidence>
<dbReference type="EMBL" id="DS178264">
    <property type="protein sequence ID" value="EFP75715.2"/>
    <property type="molecule type" value="Genomic_DNA"/>
</dbReference>
<protein>
    <submittedName>
        <fullName evidence="2">Uncharacterized protein</fullName>
    </submittedName>
</protein>
<dbReference type="InParanoid" id="E3JUJ0"/>
<feature type="region of interest" description="Disordered" evidence="1">
    <location>
        <begin position="1"/>
        <end position="58"/>
    </location>
</feature>
<sequence>MTLTTSLDEQESDFNEAHPSSKAKSDIPEIPASSNTRASRGKPKSPSEKTPTRRPSSITAALWTQRGSLSSLMVIQSMSGPQKQPLSTLGMWDLSNELAPSIAQKAPGSSSGYIALARLRVTYLNAGWAVLHHKCHHNHPWPEAKKPDKLAKETLKKEIMKNPKAGALALKLGKPNAPKDPFDSVINIHLSFGNADQLRYYRKLMLQEMRITPDSLGGGVGDKFITDMFMWSKRGLLITSSSFMDGSEHFTFQTEWMRQRLVTRDFDNNPYSGGLVLDVTYHFFENVYLLSTSM</sequence>
<reference key="1">
    <citation type="submission" date="2007-01" db="EMBL/GenBank/DDBJ databases">
        <title>The Genome Sequence of Puccinia graminis f. sp. tritici Strain CRL 75-36-700-3.</title>
        <authorList>
            <consortium name="The Broad Institute Genome Sequencing Platform"/>
            <person name="Birren B."/>
            <person name="Lander E."/>
            <person name="Galagan J."/>
            <person name="Nusbaum C."/>
            <person name="Devon K."/>
            <person name="Cuomo C."/>
            <person name="Jaffe D."/>
            <person name="Butler J."/>
            <person name="Alvarez P."/>
            <person name="Gnerre S."/>
            <person name="Grabherr M."/>
            <person name="Mauceli E."/>
            <person name="Brockman W."/>
            <person name="Young S."/>
            <person name="LaButti K."/>
            <person name="Sykes S."/>
            <person name="DeCaprio D."/>
            <person name="Crawford M."/>
            <person name="Koehrsen M."/>
            <person name="Engels R."/>
            <person name="Montgomery P."/>
            <person name="Pearson M."/>
            <person name="Howarth C."/>
            <person name="Larson L."/>
            <person name="White J."/>
            <person name="Zeng Q."/>
            <person name="Kodira C."/>
            <person name="Yandava C."/>
            <person name="Alvarado L."/>
            <person name="O'Leary S."/>
            <person name="Szabo L."/>
            <person name="Dean R."/>
            <person name="Schein J."/>
        </authorList>
    </citation>
    <scope>NUCLEOTIDE SEQUENCE</scope>
    <source>
        <strain>CRL 75-36-700-3</strain>
    </source>
</reference>